<protein>
    <submittedName>
        <fullName evidence="1">Uncharacterized protein</fullName>
    </submittedName>
</protein>
<dbReference type="EMBL" id="RJVO01000001">
    <property type="protein sequence ID" value="ROH93228.1"/>
    <property type="molecule type" value="Genomic_DNA"/>
</dbReference>
<dbReference type="InParanoid" id="A0A3N0VMJ4"/>
<evidence type="ECO:0000313" key="1">
    <source>
        <dbReference type="EMBL" id="ROH93228.1"/>
    </source>
</evidence>
<evidence type="ECO:0000313" key="2">
    <source>
        <dbReference type="Proteomes" id="UP000282106"/>
    </source>
</evidence>
<keyword evidence="2" id="KW-1185">Reference proteome</keyword>
<comment type="caution">
    <text evidence="1">The sequence shown here is derived from an EMBL/GenBank/DDBJ whole genome shotgun (WGS) entry which is preliminary data.</text>
</comment>
<sequence length="453" mass="48733">MMLSGLVGACAQSDDPAATNGGTPAAPQASGAELPRDCTWLLRSDPNLLNILYPDRAATYWVAALPIPPGGELWLEGRYPHARYASFNLYNPRLEPIDALADVEIAPEAGATQPFAVGARRDREARDYRVRVIAAVPPQDPAQREPNTLYSFVAAGEQRLPSPVAVVIYRVYVEDAGYDLSGGVGLPQLALPLAGGAVLRGSEACSALERLPTLPAAELLNGLDPAVETQPNLAAFPELRWLKFFDLLSSQSHRLDAVPVLGPLLSGALGQSTSNSGGFASNVHNSYMTASLSQSFGEVGVMVARMPTTPQTRSGEPVMGDGQLRYWSLCSNEVNSQRYIDCLYDEQVQGVQGARAIILVSRAQDRPSNAIAECGVNWLNWGPFSNSLLIYRHMLPRGDFAEAIQNIPGPSGAHEREVLGAYYPEGRHYRRAEFERLGCPVNPDAVLAATSAP</sequence>
<accession>A0A3N0VMJ4</accession>
<organism evidence="1 2">
    <name type="scientific">Stagnimonas aquatica</name>
    <dbReference type="NCBI Taxonomy" id="2689987"/>
    <lineage>
        <taxon>Bacteria</taxon>
        <taxon>Pseudomonadati</taxon>
        <taxon>Pseudomonadota</taxon>
        <taxon>Gammaproteobacteria</taxon>
        <taxon>Nevskiales</taxon>
        <taxon>Nevskiaceae</taxon>
        <taxon>Stagnimonas</taxon>
    </lineage>
</organism>
<proteinExistence type="predicted"/>
<reference evidence="1 2" key="1">
    <citation type="submission" date="2018-10" db="EMBL/GenBank/DDBJ databases">
        <authorList>
            <person name="Chen W.-M."/>
        </authorList>
    </citation>
    <scope>NUCLEOTIDE SEQUENCE [LARGE SCALE GENOMIC DNA]</scope>
    <source>
        <strain evidence="1 2">THS-13</strain>
    </source>
</reference>
<name>A0A3N0VMJ4_9GAMM</name>
<dbReference type="Proteomes" id="UP000282106">
    <property type="component" value="Unassembled WGS sequence"/>
</dbReference>
<dbReference type="AlphaFoldDB" id="A0A3N0VMJ4"/>
<gene>
    <name evidence="1" type="ORF">ED208_01495</name>
</gene>